<evidence type="ECO:0000313" key="1">
    <source>
        <dbReference type="EMBL" id="KAJ7334033.1"/>
    </source>
</evidence>
<name>A0AAD7EM00_9AGAR</name>
<evidence type="ECO:0000313" key="2">
    <source>
        <dbReference type="Proteomes" id="UP001218218"/>
    </source>
</evidence>
<dbReference type="AlphaFoldDB" id="A0AAD7EM00"/>
<dbReference type="Proteomes" id="UP001218218">
    <property type="component" value="Unassembled WGS sequence"/>
</dbReference>
<organism evidence="1 2">
    <name type="scientific">Mycena albidolilacea</name>
    <dbReference type="NCBI Taxonomy" id="1033008"/>
    <lineage>
        <taxon>Eukaryota</taxon>
        <taxon>Fungi</taxon>
        <taxon>Dikarya</taxon>
        <taxon>Basidiomycota</taxon>
        <taxon>Agaricomycotina</taxon>
        <taxon>Agaricomycetes</taxon>
        <taxon>Agaricomycetidae</taxon>
        <taxon>Agaricales</taxon>
        <taxon>Marasmiineae</taxon>
        <taxon>Mycenaceae</taxon>
        <taxon>Mycena</taxon>
    </lineage>
</organism>
<protein>
    <submittedName>
        <fullName evidence="1">Uncharacterized protein</fullName>
    </submittedName>
</protein>
<comment type="caution">
    <text evidence="1">The sequence shown here is derived from an EMBL/GenBank/DDBJ whole genome shotgun (WGS) entry which is preliminary data.</text>
</comment>
<keyword evidence="2" id="KW-1185">Reference proteome</keyword>
<reference evidence="1" key="1">
    <citation type="submission" date="2023-03" db="EMBL/GenBank/DDBJ databases">
        <title>Massive genome expansion in bonnet fungi (Mycena s.s.) driven by repeated elements and novel gene families across ecological guilds.</title>
        <authorList>
            <consortium name="Lawrence Berkeley National Laboratory"/>
            <person name="Harder C.B."/>
            <person name="Miyauchi S."/>
            <person name="Viragh M."/>
            <person name="Kuo A."/>
            <person name="Thoen E."/>
            <person name="Andreopoulos B."/>
            <person name="Lu D."/>
            <person name="Skrede I."/>
            <person name="Drula E."/>
            <person name="Henrissat B."/>
            <person name="Morin E."/>
            <person name="Kohler A."/>
            <person name="Barry K."/>
            <person name="LaButti K."/>
            <person name="Morin E."/>
            <person name="Salamov A."/>
            <person name="Lipzen A."/>
            <person name="Mereny Z."/>
            <person name="Hegedus B."/>
            <person name="Baldrian P."/>
            <person name="Stursova M."/>
            <person name="Weitz H."/>
            <person name="Taylor A."/>
            <person name="Grigoriev I.V."/>
            <person name="Nagy L.G."/>
            <person name="Martin F."/>
            <person name="Kauserud H."/>
        </authorList>
    </citation>
    <scope>NUCLEOTIDE SEQUENCE</scope>
    <source>
        <strain evidence="1">CBHHK002</strain>
    </source>
</reference>
<sequence>MRPPYCFLCFWGYDDCAQHLNRRGKTSVDCSFSDVLLCDDSLSGSSCSRGTETQYVFPLSLSLLSDPVDFWTKYLIISSFYDPTPPDYLDGSTTPNRATRDKIQYEENLAENGIYLKVTNGSIASKATAKLLNNSANTNGSSLKLSSAP</sequence>
<proteinExistence type="predicted"/>
<dbReference type="EMBL" id="JARIHO010000033">
    <property type="protein sequence ID" value="KAJ7334033.1"/>
    <property type="molecule type" value="Genomic_DNA"/>
</dbReference>
<gene>
    <name evidence="1" type="ORF">DFH08DRAFT_879955</name>
</gene>
<accession>A0AAD7EM00</accession>